<proteinExistence type="predicted"/>
<dbReference type="EMBL" id="UZAL01028104">
    <property type="protein sequence ID" value="VDP38485.1"/>
    <property type="molecule type" value="Genomic_DNA"/>
</dbReference>
<organism evidence="1 2">
    <name type="scientific">Schistosoma mattheei</name>
    <dbReference type="NCBI Taxonomy" id="31246"/>
    <lineage>
        <taxon>Eukaryota</taxon>
        <taxon>Metazoa</taxon>
        <taxon>Spiralia</taxon>
        <taxon>Lophotrochozoa</taxon>
        <taxon>Platyhelminthes</taxon>
        <taxon>Trematoda</taxon>
        <taxon>Digenea</taxon>
        <taxon>Strigeidida</taxon>
        <taxon>Schistosomatoidea</taxon>
        <taxon>Schistosomatidae</taxon>
        <taxon>Schistosoma</taxon>
    </lineage>
</organism>
<protein>
    <submittedName>
        <fullName evidence="1">Uncharacterized protein</fullName>
    </submittedName>
</protein>
<accession>A0A183NYT3</accession>
<evidence type="ECO:0000313" key="1">
    <source>
        <dbReference type="EMBL" id="VDP38485.1"/>
    </source>
</evidence>
<dbReference type="Proteomes" id="UP000269396">
    <property type="component" value="Unassembled WGS sequence"/>
</dbReference>
<reference evidence="1 2" key="1">
    <citation type="submission" date="2018-11" db="EMBL/GenBank/DDBJ databases">
        <authorList>
            <consortium name="Pathogen Informatics"/>
        </authorList>
    </citation>
    <scope>NUCLEOTIDE SEQUENCE [LARGE SCALE GENOMIC DNA]</scope>
    <source>
        <strain>Denwood</strain>
        <strain evidence="2">Zambia</strain>
    </source>
</reference>
<evidence type="ECO:0000313" key="2">
    <source>
        <dbReference type="Proteomes" id="UP000269396"/>
    </source>
</evidence>
<name>A0A183NYT3_9TREM</name>
<sequence>MRTSKSQKKHESQWRAPRQLKYSDFVDDLALLSYIQPKLETRTPGVIASPKEGGPNIREKRRKTLEHNATSRNKIKFDREAIGKVEGSKQMSNTVAIHEESDVDVKANSSKQGDHSCN</sequence>
<dbReference type="AlphaFoldDB" id="A0A183NYT3"/>
<gene>
    <name evidence="1" type="ORF">SMTD_LOCUS7269</name>
</gene>
<keyword evidence="2" id="KW-1185">Reference proteome</keyword>